<dbReference type="AlphaFoldDB" id="A0ABD1ZLI2"/>
<accession>A0ABD1ZLI2</accession>
<name>A0ABD1ZLI2_9MARC</name>
<evidence type="ECO:0000313" key="3">
    <source>
        <dbReference type="Proteomes" id="UP001605036"/>
    </source>
</evidence>
<dbReference type="Proteomes" id="UP001605036">
    <property type="component" value="Unassembled WGS sequence"/>
</dbReference>
<evidence type="ECO:0000256" key="1">
    <source>
        <dbReference type="SAM" id="MobiDB-lite"/>
    </source>
</evidence>
<proteinExistence type="predicted"/>
<feature type="compositionally biased region" description="Polar residues" evidence="1">
    <location>
        <begin position="236"/>
        <end position="245"/>
    </location>
</feature>
<dbReference type="EMBL" id="JBHFFA010000001">
    <property type="protein sequence ID" value="KAL2651922.1"/>
    <property type="molecule type" value="Genomic_DNA"/>
</dbReference>
<feature type="region of interest" description="Disordered" evidence="1">
    <location>
        <begin position="216"/>
        <end position="245"/>
    </location>
</feature>
<feature type="compositionally biased region" description="Polar residues" evidence="1">
    <location>
        <begin position="45"/>
        <end position="56"/>
    </location>
</feature>
<gene>
    <name evidence="2" type="ORF">R1flu_020050</name>
</gene>
<evidence type="ECO:0008006" key="4">
    <source>
        <dbReference type="Google" id="ProtNLM"/>
    </source>
</evidence>
<evidence type="ECO:0000313" key="2">
    <source>
        <dbReference type="EMBL" id="KAL2651922.1"/>
    </source>
</evidence>
<organism evidence="2 3">
    <name type="scientific">Riccia fluitans</name>
    <dbReference type="NCBI Taxonomy" id="41844"/>
    <lineage>
        <taxon>Eukaryota</taxon>
        <taxon>Viridiplantae</taxon>
        <taxon>Streptophyta</taxon>
        <taxon>Embryophyta</taxon>
        <taxon>Marchantiophyta</taxon>
        <taxon>Marchantiopsida</taxon>
        <taxon>Marchantiidae</taxon>
        <taxon>Marchantiales</taxon>
        <taxon>Ricciaceae</taxon>
        <taxon>Riccia</taxon>
    </lineage>
</organism>
<reference evidence="2 3" key="1">
    <citation type="submission" date="2024-09" db="EMBL/GenBank/DDBJ databases">
        <title>Chromosome-scale assembly of Riccia fluitans.</title>
        <authorList>
            <person name="Paukszto L."/>
            <person name="Sawicki J."/>
            <person name="Karawczyk K."/>
            <person name="Piernik-Szablinska J."/>
            <person name="Szczecinska M."/>
            <person name="Mazdziarz M."/>
        </authorList>
    </citation>
    <scope>NUCLEOTIDE SEQUENCE [LARGE SCALE GENOMIC DNA]</scope>
    <source>
        <strain evidence="2">Rf_01</strain>
        <tissue evidence="2">Aerial parts of the thallus</tissue>
    </source>
</reference>
<comment type="caution">
    <text evidence="2">The sequence shown here is derived from an EMBL/GenBank/DDBJ whole genome shotgun (WGS) entry which is preliminary data.</text>
</comment>
<keyword evidence="3" id="KW-1185">Reference proteome</keyword>
<feature type="region of interest" description="Disordered" evidence="1">
    <location>
        <begin position="30"/>
        <end position="59"/>
    </location>
</feature>
<sequence>MEDKRIQEVHDRNFRLHPSSGLDMDGLGDVGIGGGQGLRDPNIGDGNTKQQQQSRAPNARKIVLPFVEPLIPRPSKYKEFGLPESKKQLSIKVMEQFILIRGQKNYVEGVWCKCKWCGNLYAPNITRLSQHFTSKFAPRHRGNMELPAFKREGSNKHIKGCERASEQLKFEIRGMNNRQRERAAKLASLHDMESTSHALDEEEREIESAFLGSIQGEPSSAYARGPQGSDARSHKSNFSSPSSVANAVDEIDTRKARALGVFKEKLTNLTSRFGVECFPLVALNVPDVTLTTRKTRILKEIYNMPVERDDTQDISRPQKRANPSFS</sequence>
<protein>
    <recommendedName>
        <fullName evidence="4">BED-type domain-containing protein</fullName>
    </recommendedName>
</protein>